<accession>A0A8D9PDZ6</accession>
<sequence length="73" mass="7872">MNLTDRAGVCGNFEAFFDVFAACQEGITGLRNGSGRYFFVSSCKHFDTLGLVLSPAKKSTGGLFKPVLPREHG</sequence>
<proteinExistence type="predicted"/>
<organism evidence="1">
    <name type="scientific">Corticoviridae sp</name>
    <dbReference type="NCBI Taxonomy" id="2832474"/>
    <lineage>
        <taxon>Viruses</taxon>
        <taxon>Varidnaviria</taxon>
        <taxon>Abadenavirae</taxon>
        <taxon>Produgelaviricota</taxon>
        <taxon>Belvinaviricetes</taxon>
        <taxon>Vinavirales</taxon>
        <taxon>Corticoviridae</taxon>
    </lineage>
</organism>
<dbReference type="EMBL" id="BK032494">
    <property type="protein sequence ID" value="DAD55520.1"/>
    <property type="molecule type" value="Genomic_DNA"/>
</dbReference>
<reference evidence="1" key="1">
    <citation type="journal article" date="2021" name="Proc. Natl. Acad. Sci. U.S.A.">
        <title>A Catalog of Tens of Thousands of Viruses from Human Metagenomes Reveals Hidden Associations with Chronic Diseases.</title>
        <authorList>
            <person name="Tisza M.J."/>
            <person name="Buck C.B."/>
        </authorList>
    </citation>
    <scope>NUCLEOTIDE SEQUENCE</scope>
    <source>
        <strain evidence="1">Ct6nR3</strain>
    </source>
</reference>
<evidence type="ECO:0000313" key="1">
    <source>
        <dbReference type="EMBL" id="DAD55520.1"/>
    </source>
</evidence>
<name>A0A8D9PDZ6_9VIRU</name>
<protein>
    <submittedName>
        <fullName evidence="1">Uncharacterized protein</fullName>
    </submittedName>
</protein>